<dbReference type="InterPro" id="IPR004509">
    <property type="entry name" value="Competence_ComEA_HhH"/>
</dbReference>
<dbReference type="EMBL" id="AZFT01000053">
    <property type="protein sequence ID" value="KRL84115.1"/>
    <property type="molecule type" value="Genomic_DNA"/>
</dbReference>
<organism evidence="3 4">
    <name type="scientific">Ligilactobacillus apodemi DSM 16634 = JCM 16172</name>
    <dbReference type="NCBI Taxonomy" id="1423724"/>
    <lineage>
        <taxon>Bacteria</taxon>
        <taxon>Bacillati</taxon>
        <taxon>Bacillota</taxon>
        <taxon>Bacilli</taxon>
        <taxon>Lactobacillales</taxon>
        <taxon>Lactobacillaceae</taxon>
        <taxon>Ligilactobacillus</taxon>
    </lineage>
</organism>
<evidence type="ECO:0000313" key="3">
    <source>
        <dbReference type="EMBL" id="KRL84115.1"/>
    </source>
</evidence>
<dbReference type="GO" id="GO:0003677">
    <property type="term" value="F:DNA binding"/>
    <property type="evidence" value="ECO:0007669"/>
    <property type="project" value="InterPro"/>
</dbReference>
<keyword evidence="1" id="KW-0472">Membrane</keyword>
<dbReference type="InterPro" id="IPR010994">
    <property type="entry name" value="RuvA_2-like"/>
</dbReference>
<keyword evidence="1" id="KW-0812">Transmembrane</keyword>
<dbReference type="OrthoDB" id="9790239at2"/>
<name>A0A0R1TZ12_9LACO</name>
<dbReference type="InterPro" id="IPR051675">
    <property type="entry name" value="Endo/Exo/Phosphatase_dom_1"/>
</dbReference>
<dbReference type="NCBIfam" id="TIGR00426">
    <property type="entry name" value="competence protein ComEA helix-hairpin-helix repeat region"/>
    <property type="match status" value="1"/>
</dbReference>
<feature type="transmembrane region" description="Helical" evidence="1">
    <location>
        <begin position="13"/>
        <end position="33"/>
    </location>
</feature>
<evidence type="ECO:0000259" key="2">
    <source>
        <dbReference type="SMART" id="SM00278"/>
    </source>
</evidence>
<dbReference type="PATRIC" id="fig|1423724.4.peg.1458"/>
<dbReference type="SUPFAM" id="SSF47781">
    <property type="entry name" value="RuvA domain 2-like"/>
    <property type="match status" value="1"/>
</dbReference>
<evidence type="ECO:0000256" key="1">
    <source>
        <dbReference type="SAM" id="Phobius"/>
    </source>
</evidence>
<dbReference type="InterPro" id="IPR019554">
    <property type="entry name" value="Soluble_ligand-bd"/>
</dbReference>
<comment type="caution">
    <text evidence="3">The sequence shown here is derived from an EMBL/GenBank/DDBJ whole genome shotgun (WGS) entry which is preliminary data.</text>
</comment>
<dbReference type="InterPro" id="IPR003583">
    <property type="entry name" value="Hlx-hairpin-Hlx_DNA-bd_motif"/>
</dbReference>
<protein>
    <submittedName>
        <fullName evidence="3">Competence protein ComEA</fullName>
    </submittedName>
</protein>
<dbReference type="Gene3D" id="1.10.150.280">
    <property type="entry name" value="AF1531-like domain"/>
    <property type="match status" value="1"/>
</dbReference>
<feature type="domain" description="Helix-hairpin-helix DNA-binding motif class 1" evidence="2">
    <location>
        <begin position="190"/>
        <end position="209"/>
    </location>
</feature>
<feature type="domain" description="Helix-hairpin-helix DNA-binding motif class 1" evidence="2">
    <location>
        <begin position="160"/>
        <end position="179"/>
    </location>
</feature>
<dbReference type="STRING" id="1423724.FC32_GL001395"/>
<dbReference type="SMART" id="SM00278">
    <property type="entry name" value="HhH1"/>
    <property type="match status" value="2"/>
</dbReference>
<accession>A0A0R1TZ12</accession>
<keyword evidence="1" id="KW-1133">Transmembrane helix</keyword>
<proteinExistence type="predicted"/>
<dbReference type="Pfam" id="PF12836">
    <property type="entry name" value="HHH_3"/>
    <property type="match status" value="1"/>
</dbReference>
<dbReference type="Proteomes" id="UP000051324">
    <property type="component" value="Unassembled WGS sequence"/>
</dbReference>
<keyword evidence="4" id="KW-1185">Reference proteome</keyword>
<dbReference type="RefSeq" id="WP_025087950.1">
    <property type="nucleotide sequence ID" value="NZ_AZFT01000053.1"/>
</dbReference>
<reference evidence="3 4" key="1">
    <citation type="journal article" date="2015" name="Genome Announc.">
        <title>Expanding the biotechnology potential of lactobacilli through comparative genomics of 213 strains and associated genera.</title>
        <authorList>
            <person name="Sun Z."/>
            <person name="Harris H.M."/>
            <person name="McCann A."/>
            <person name="Guo C."/>
            <person name="Argimon S."/>
            <person name="Zhang W."/>
            <person name="Yang X."/>
            <person name="Jeffery I.B."/>
            <person name="Cooney J.C."/>
            <person name="Kagawa T.F."/>
            <person name="Liu W."/>
            <person name="Song Y."/>
            <person name="Salvetti E."/>
            <person name="Wrobel A."/>
            <person name="Rasinkangas P."/>
            <person name="Parkhill J."/>
            <person name="Rea M.C."/>
            <person name="O'Sullivan O."/>
            <person name="Ritari J."/>
            <person name="Douillard F.P."/>
            <person name="Paul Ross R."/>
            <person name="Yang R."/>
            <person name="Briner A.E."/>
            <person name="Felis G.E."/>
            <person name="de Vos W.M."/>
            <person name="Barrangou R."/>
            <person name="Klaenhammer T.R."/>
            <person name="Caufield P.W."/>
            <person name="Cui Y."/>
            <person name="Zhang H."/>
            <person name="O'Toole P.W."/>
        </authorList>
    </citation>
    <scope>NUCLEOTIDE SEQUENCE [LARGE SCALE GENOMIC DNA]</scope>
    <source>
        <strain evidence="3 4">DSM 16634</strain>
    </source>
</reference>
<dbReference type="eggNOG" id="COG1555">
    <property type="taxonomic scope" value="Bacteria"/>
</dbReference>
<dbReference type="AlphaFoldDB" id="A0A0R1TZ12"/>
<sequence length="212" mass="23288">MEKLVELFEKYKMWLILLGVSVFGVVSVFYLMFSSSAKEESFKQISSNKVARVVNSNVANSSSKTHDIYVDIKGAVKQPGLYRISASKRVGDAIALAGGVTEQADISQVNYAKKLTDQMLIYVIKKGESNPNSSTVSNAALATADSTSTDKIDLNIATKEQLMQVDGIGEKKADKIIEYREQHGGFKQLSDLKNISGIGEKTYQKLVDHLKI</sequence>
<evidence type="ECO:0000313" key="4">
    <source>
        <dbReference type="Proteomes" id="UP000051324"/>
    </source>
</evidence>
<dbReference type="Pfam" id="PF10531">
    <property type="entry name" value="SLBB"/>
    <property type="match status" value="1"/>
</dbReference>
<gene>
    <name evidence="3" type="ORF">FC32_GL001395</name>
</gene>
<dbReference type="PANTHER" id="PTHR21180">
    <property type="entry name" value="ENDONUCLEASE/EXONUCLEASE/PHOSPHATASE FAMILY DOMAIN-CONTAINING PROTEIN 1"/>
    <property type="match status" value="1"/>
</dbReference>
<dbReference type="GO" id="GO:0006281">
    <property type="term" value="P:DNA repair"/>
    <property type="evidence" value="ECO:0007669"/>
    <property type="project" value="InterPro"/>
</dbReference>
<dbReference type="GO" id="GO:0015628">
    <property type="term" value="P:protein secretion by the type II secretion system"/>
    <property type="evidence" value="ECO:0007669"/>
    <property type="project" value="TreeGrafter"/>
</dbReference>
<dbReference type="PANTHER" id="PTHR21180:SF32">
    <property type="entry name" value="ENDONUCLEASE_EXONUCLEASE_PHOSPHATASE FAMILY DOMAIN-CONTAINING PROTEIN 1"/>
    <property type="match status" value="1"/>
</dbReference>
<dbReference type="GO" id="GO:0015627">
    <property type="term" value="C:type II protein secretion system complex"/>
    <property type="evidence" value="ECO:0007669"/>
    <property type="project" value="TreeGrafter"/>
</dbReference>